<dbReference type="OrthoDB" id="5392771at2"/>
<dbReference type="Proteomes" id="UP000295765">
    <property type="component" value="Unassembled WGS sequence"/>
</dbReference>
<feature type="chain" id="PRO_5020760709" evidence="1">
    <location>
        <begin position="20"/>
        <end position="306"/>
    </location>
</feature>
<reference evidence="2 3" key="1">
    <citation type="submission" date="2019-03" db="EMBL/GenBank/DDBJ databases">
        <title>Genomic Encyclopedia of Type Strains, Phase IV (KMG-IV): sequencing the most valuable type-strain genomes for metagenomic binning, comparative biology and taxonomic classification.</title>
        <authorList>
            <person name="Goeker M."/>
        </authorList>
    </citation>
    <scope>NUCLEOTIDE SEQUENCE [LARGE SCALE GENOMIC DNA]</scope>
    <source>
        <strain evidence="2 3">DSM 25287</strain>
    </source>
</reference>
<sequence length="306" mass="33195">MLRRLFAGFALCCAWAASAAVLNVEFKFTPYTGDPAGETVEAVAGTARVFLNEVPVIEQEVRRQTLPVMFEAREIGPAVWLPAASLGAGLRKGDNRLRIEFEPADAALAYAAQLRWAAVTDQVTEHSADGRYSATNQADEGVETKNGSGRLVFERTFGADFATDRPWHHYPPVSALDDADRAAIAALLKARADAFKPPFAGVYTLLQAREGIRVADVRKFKCLDKAYAAGVRVLAPTAKDIEFVTVGQPEVMLQRAGGHLFAPDPKPFERIRGSEMQFCAGVALAAAYPARLAVVRTPQGAWEVVY</sequence>
<keyword evidence="1" id="KW-0732">Signal</keyword>
<comment type="caution">
    <text evidence="2">The sequence shown here is derived from an EMBL/GenBank/DDBJ whole genome shotgun (WGS) entry which is preliminary data.</text>
</comment>
<organism evidence="2 3">
    <name type="scientific">Plasticicumulans lactativorans</name>
    <dbReference type="NCBI Taxonomy" id="1133106"/>
    <lineage>
        <taxon>Bacteria</taxon>
        <taxon>Pseudomonadati</taxon>
        <taxon>Pseudomonadota</taxon>
        <taxon>Gammaproteobacteria</taxon>
        <taxon>Candidatus Competibacteraceae</taxon>
        <taxon>Plasticicumulans</taxon>
    </lineage>
</organism>
<name>A0A4R2LBL1_9GAMM</name>
<proteinExistence type="predicted"/>
<feature type="signal peptide" evidence="1">
    <location>
        <begin position="1"/>
        <end position="19"/>
    </location>
</feature>
<evidence type="ECO:0000313" key="3">
    <source>
        <dbReference type="Proteomes" id="UP000295765"/>
    </source>
</evidence>
<keyword evidence="3" id="KW-1185">Reference proteome</keyword>
<accession>A0A4R2LBL1</accession>
<dbReference type="RefSeq" id="WP_132538015.1">
    <property type="nucleotide sequence ID" value="NZ_SLWY01000001.1"/>
</dbReference>
<evidence type="ECO:0000313" key="2">
    <source>
        <dbReference type="EMBL" id="TCO83747.1"/>
    </source>
</evidence>
<dbReference type="AlphaFoldDB" id="A0A4R2LBL1"/>
<gene>
    <name evidence="2" type="ORF">EV699_101131</name>
</gene>
<protein>
    <submittedName>
        <fullName evidence="2">Uncharacterized protein</fullName>
    </submittedName>
</protein>
<dbReference type="EMBL" id="SLWY01000001">
    <property type="protein sequence ID" value="TCO83747.1"/>
    <property type="molecule type" value="Genomic_DNA"/>
</dbReference>
<evidence type="ECO:0000256" key="1">
    <source>
        <dbReference type="SAM" id="SignalP"/>
    </source>
</evidence>